<feature type="non-terminal residue" evidence="2">
    <location>
        <position position="1"/>
    </location>
</feature>
<dbReference type="EMBL" id="BARW01040387">
    <property type="protein sequence ID" value="GAJ17626.1"/>
    <property type="molecule type" value="Genomic_DNA"/>
</dbReference>
<gene>
    <name evidence="2" type="ORF">S12H4_61049</name>
</gene>
<dbReference type="Gene3D" id="3.10.620.30">
    <property type="match status" value="1"/>
</dbReference>
<reference evidence="2" key="1">
    <citation type="journal article" date="2014" name="Front. Microbiol.">
        <title>High frequency of phylogenetically diverse reductive dehalogenase-homologous genes in deep subseafloor sedimentary metagenomes.</title>
        <authorList>
            <person name="Kawai M."/>
            <person name="Futagami T."/>
            <person name="Toyoda A."/>
            <person name="Takaki Y."/>
            <person name="Nishi S."/>
            <person name="Hori S."/>
            <person name="Arai W."/>
            <person name="Tsubouchi T."/>
            <person name="Morono Y."/>
            <person name="Uchiyama I."/>
            <person name="Ito T."/>
            <person name="Fujiyama A."/>
            <person name="Inagaki F."/>
            <person name="Takami H."/>
        </authorList>
    </citation>
    <scope>NUCLEOTIDE SEQUENCE</scope>
    <source>
        <strain evidence="2">Expedition CK06-06</strain>
    </source>
</reference>
<organism evidence="2">
    <name type="scientific">marine sediment metagenome</name>
    <dbReference type="NCBI Taxonomy" id="412755"/>
    <lineage>
        <taxon>unclassified sequences</taxon>
        <taxon>metagenomes</taxon>
        <taxon>ecological metagenomes</taxon>
    </lineage>
</organism>
<dbReference type="InterPro" id="IPR002931">
    <property type="entry name" value="Transglutaminase-like"/>
</dbReference>
<dbReference type="SUPFAM" id="SSF54001">
    <property type="entry name" value="Cysteine proteinases"/>
    <property type="match status" value="1"/>
</dbReference>
<sequence>VDDAIHYPADEYWQSPAQTYVWRSGDCEDYCILAMYLVYRDVGIKGRLCTGYAWGLSHAWVYVDGHYWEPQTAWIIDDNPNYSFSYSINYDEVIKRSTTTHKAVEMEQG</sequence>
<evidence type="ECO:0000313" key="2">
    <source>
        <dbReference type="EMBL" id="GAJ17626.1"/>
    </source>
</evidence>
<name>X1VN49_9ZZZZ</name>
<accession>X1VN49</accession>
<dbReference type="AlphaFoldDB" id="X1VN49"/>
<dbReference type="Pfam" id="PF01841">
    <property type="entry name" value="Transglut_core"/>
    <property type="match status" value="1"/>
</dbReference>
<proteinExistence type="predicted"/>
<evidence type="ECO:0000259" key="1">
    <source>
        <dbReference type="Pfam" id="PF01841"/>
    </source>
</evidence>
<protein>
    <recommendedName>
        <fullName evidence="1">Transglutaminase-like domain-containing protein</fullName>
    </recommendedName>
</protein>
<feature type="domain" description="Transglutaminase-like" evidence="1">
    <location>
        <begin position="14"/>
        <end position="63"/>
    </location>
</feature>
<comment type="caution">
    <text evidence="2">The sequence shown here is derived from an EMBL/GenBank/DDBJ whole genome shotgun (WGS) entry which is preliminary data.</text>
</comment>
<dbReference type="InterPro" id="IPR038765">
    <property type="entry name" value="Papain-like_cys_pep_sf"/>
</dbReference>